<dbReference type="Proteomes" id="UP000182259">
    <property type="component" value="Chromosome VI"/>
</dbReference>
<name>A0A1L0C4R8_9ASCO</name>
<dbReference type="PANTHER" id="PTHR13950">
    <property type="entry name" value="RABCONNECTIN-RELATED"/>
    <property type="match status" value="1"/>
</dbReference>
<accession>A0A1L0C4R8</accession>
<dbReference type="AlphaFoldDB" id="A0A1L0C4R8"/>
<dbReference type="GO" id="GO:0043291">
    <property type="term" value="C:RAVE complex"/>
    <property type="evidence" value="ECO:0007669"/>
    <property type="project" value="TreeGrafter"/>
</dbReference>
<sequence length="848" mass="97166">MLSISNFPSHNYIWEPLFLDPGHQKCMSITKRFRLNVTRKGDDIHNQGIVDAILINDVTKPKGHLRHHIAVVVEKGGYFSIWDCDGETMDDKDAKLIERLEILDSNNDKITVAPRALFLNTISKSTYIVICAYDNSVIKAWKIDIDSDGRPSYSSVKADVLPGKYSGEVVLSAVDTFLEKDLSIIDETGLFRLIGVSYREESNKVEWNQITQIHTNIEKASYIRGASVINKLAIVNEEGDQLTIWDTKSGHLEYDYTNKVPTFALLKKIDISDYTSHEIGDLIWIDEGYMVIGSGNQFFIDDKWVQLADANSTSSNRSIDSTIRQLMVGYDPKQNSFMISDLVRILNGPLPVYHPQFLIQALLQNEVKLVEEVLVKLLQVLRTDGEIKWDLGVEFMDAVFHSNSDKKRRRVSFVGGMDFEVFDEFNSTVLDLLVEKLTKVSLPLLTRHQQTTLITVTNIVNNLSKYKGSMDENGMKFLLGLELFQSSLKQKHLPMRDISWALHSDQKEMLFSTVDNLYQHRLSWEQVRKVGLAYWVDKHRLTNLVETIARNEFGDSRDPSGRVSVLYLAIKKKQVLVGLWRTVYHPEKDKVLKFLSNNFAEDRWKTAALKNAFVLLGKHRYIDAAYFFLLAGQVRDCCITLCNKVKDIELALVVAKVNSDKETIMHIIENFILPHALMKGDRWMTSWVFWEMKQKEISIQALIKSPIHVVKEYVTTFSENFQKTMETVVLEAKSKSFIRDDPVLAVLFQNLRSSKLNYLQGSRAVKPEEEFEFVIKVSTIYSRMGCDYLALLLMKNWKFLEPVRNKVEVTSEAKDLFLEFSAAPKETKVAPAPSTFEEPDMSAFNFGF</sequence>
<dbReference type="GO" id="GO:0007035">
    <property type="term" value="P:vacuolar acidification"/>
    <property type="evidence" value="ECO:0007669"/>
    <property type="project" value="TreeGrafter"/>
</dbReference>
<dbReference type="InterPro" id="IPR022033">
    <property type="entry name" value="Rav1p_C"/>
</dbReference>
<feature type="domain" description="RAVE complex protein Rav1 C-terminal" evidence="1">
    <location>
        <begin position="253"/>
        <end position="792"/>
    </location>
</feature>
<protein>
    <submittedName>
        <fullName evidence="2">CIC11C00000000674</fullName>
    </submittedName>
</protein>
<dbReference type="EMBL" id="LT635769">
    <property type="protein sequence ID" value="SGZ58515.1"/>
    <property type="molecule type" value="Genomic_DNA"/>
</dbReference>
<evidence type="ECO:0000313" key="2">
    <source>
        <dbReference type="EMBL" id="SGZ58515.1"/>
    </source>
</evidence>
<dbReference type="PANTHER" id="PTHR13950:SF9">
    <property type="entry name" value="RABCONNECTIN-3A"/>
    <property type="match status" value="1"/>
</dbReference>
<reference evidence="3" key="1">
    <citation type="submission" date="2016-10" db="EMBL/GenBank/DDBJ databases">
        <authorList>
            <person name="Geijer C."/>
            <person name="Jareborg N."/>
            <person name="Dainat J."/>
        </authorList>
    </citation>
    <scope>NUCLEOTIDE SEQUENCE [LARGE SCALE GENOMIC DNA]</scope>
    <source>
        <strain evidence="3">PYCC 4715</strain>
    </source>
</reference>
<dbReference type="Pfam" id="PF12234">
    <property type="entry name" value="Rav1p_C"/>
    <property type="match status" value="1"/>
</dbReference>
<evidence type="ECO:0000313" key="3">
    <source>
        <dbReference type="Proteomes" id="UP000182259"/>
    </source>
</evidence>
<proteinExistence type="predicted"/>
<dbReference type="InterPro" id="IPR052208">
    <property type="entry name" value="DmX-like/RAVE_component"/>
</dbReference>
<gene>
    <name evidence="2" type="ORF">SAMEA4029009_CIC11G00000000674</name>
</gene>
<organism evidence="2 3">
    <name type="scientific">Sungouiella intermedia</name>
    <dbReference type="NCBI Taxonomy" id="45354"/>
    <lineage>
        <taxon>Eukaryota</taxon>
        <taxon>Fungi</taxon>
        <taxon>Dikarya</taxon>
        <taxon>Ascomycota</taxon>
        <taxon>Saccharomycotina</taxon>
        <taxon>Pichiomycetes</taxon>
        <taxon>Metschnikowiaceae</taxon>
        <taxon>Sungouiella</taxon>
    </lineage>
</organism>
<evidence type="ECO:0000259" key="1">
    <source>
        <dbReference type="Pfam" id="PF12234"/>
    </source>
</evidence>